<dbReference type="Gramene" id="ORUFI09G04550.1">
    <property type="protein sequence ID" value="ORUFI09G04550.1"/>
    <property type="gene ID" value="ORUFI09G04550"/>
</dbReference>
<reference evidence="2" key="1">
    <citation type="submission" date="2013-06" db="EMBL/GenBank/DDBJ databases">
        <authorList>
            <person name="Zhao Q."/>
        </authorList>
    </citation>
    <scope>NUCLEOTIDE SEQUENCE</scope>
    <source>
        <strain evidence="2">cv. W1943</strain>
    </source>
</reference>
<evidence type="ECO:0000313" key="2">
    <source>
        <dbReference type="Proteomes" id="UP000008022"/>
    </source>
</evidence>
<proteinExistence type="predicted"/>
<organism evidence="1 2">
    <name type="scientific">Oryza rufipogon</name>
    <name type="common">Brownbeard rice</name>
    <name type="synonym">Asian wild rice</name>
    <dbReference type="NCBI Taxonomy" id="4529"/>
    <lineage>
        <taxon>Eukaryota</taxon>
        <taxon>Viridiplantae</taxon>
        <taxon>Streptophyta</taxon>
        <taxon>Embryophyta</taxon>
        <taxon>Tracheophyta</taxon>
        <taxon>Spermatophyta</taxon>
        <taxon>Magnoliopsida</taxon>
        <taxon>Liliopsida</taxon>
        <taxon>Poales</taxon>
        <taxon>Poaceae</taxon>
        <taxon>BOP clade</taxon>
        <taxon>Oryzoideae</taxon>
        <taxon>Oryzeae</taxon>
        <taxon>Oryzinae</taxon>
        <taxon>Oryza</taxon>
    </lineage>
</organism>
<name>A0A0E0QP82_ORYRU</name>
<dbReference type="OMA" id="HECERFG"/>
<evidence type="ECO:0000313" key="1">
    <source>
        <dbReference type="EnsemblPlants" id="ORUFI09G04550.1"/>
    </source>
</evidence>
<dbReference type="Proteomes" id="UP000008022">
    <property type="component" value="Unassembled WGS sequence"/>
</dbReference>
<keyword evidence="2" id="KW-1185">Reference proteome</keyword>
<accession>A0A0E0QP82</accession>
<dbReference type="HOGENOM" id="CLU_746758_0_0_1"/>
<protein>
    <submittedName>
        <fullName evidence="1">Uncharacterized protein</fullName>
    </submittedName>
</protein>
<dbReference type="AlphaFoldDB" id="A0A0E0QP82"/>
<dbReference type="EnsemblPlants" id="ORUFI09G04550.1">
    <property type="protein sequence ID" value="ORUFI09G04550.1"/>
    <property type="gene ID" value="ORUFI09G04550"/>
</dbReference>
<reference evidence="1" key="2">
    <citation type="submission" date="2015-06" db="UniProtKB">
        <authorList>
            <consortium name="EnsemblPlants"/>
        </authorList>
    </citation>
    <scope>IDENTIFICATION</scope>
</reference>
<sequence>MATKINGGFILAILVHHECERFGSDAPLLLLVELGGWEGRRRCQIRRKRRLCCPLHYPTRRRGGAMTTMSSLQLRLLRFLVKRLGEIRLHGEENSHLRVGGIVEFALLIKSTRCCSAIQQSTHTIVGSAVVGVHCHTSLELLDFVRKSVSSIEVAGKGGKKIAGIRQSAAMRAHRRQAGIAPSPWAPWAWPFGVKDDYCRVRAMATIARVWLGIRLRPAIPPEASASTVRCPCCFLLSMRDRREEEVPDPDEASALLPPPLPKEEKMLCQDHHELITAAASQLLGEKIGGNSSLGSHMRVGGTVEFALSIKSSTATPGGDAASRLMCNHFCADQACSVISSLELVDFVSELGLVGISFVEAVGKGGKEIAGIRQSAAMGVGMVGHVL</sequence>